<proteinExistence type="predicted"/>
<feature type="coiled-coil region" evidence="6">
    <location>
        <begin position="81"/>
        <end position="158"/>
    </location>
</feature>
<keyword evidence="6" id="KW-0175">Coiled coil</keyword>
<dbReference type="OMA" id="ETRSHIW"/>
<evidence type="ECO:0000313" key="8">
    <source>
        <dbReference type="Proteomes" id="UP000184267"/>
    </source>
</evidence>
<evidence type="ECO:0008006" key="9">
    <source>
        <dbReference type="Google" id="ProtNLM"/>
    </source>
</evidence>
<dbReference type="Proteomes" id="UP000184267">
    <property type="component" value="Unassembled WGS sequence"/>
</dbReference>
<dbReference type="OrthoDB" id="412109at2759"/>
<sequence length="259" mass="30979">MATPQYADTNPWQHVAKTYAWMLEQQFARMAEENDETVQWIHQQQARDAVREQAAYRIVASGHRGRHAAEDVHYGDPYAAMEESARRRRRWQREAEMMLEEEMQRLQAYRRESERHREAFEKRRLEEEQARARWEREREALRIRRQDAEREAQSEYESRWAELSSTSESLGFCDIPWPTFARPRSLDDVTTAKVTRFVLSPLHPGETRREKVRNALRRWHPDRFGRVLARVDAEDREMVEEGVGIVVRCLNSLLERESQ</sequence>
<organism evidence="7 8">
    <name type="scientific">Trametes pubescens</name>
    <name type="common">White-rot fungus</name>
    <dbReference type="NCBI Taxonomy" id="154538"/>
    <lineage>
        <taxon>Eukaryota</taxon>
        <taxon>Fungi</taxon>
        <taxon>Dikarya</taxon>
        <taxon>Basidiomycota</taxon>
        <taxon>Agaricomycotina</taxon>
        <taxon>Agaricomycetes</taxon>
        <taxon>Polyporales</taxon>
        <taxon>Polyporaceae</taxon>
        <taxon>Trametes</taxon>
    </lineage>
</organism>
<dbReference type="InterPro" id="IPR038753">
    <property type="entry name" value="NFKBIL1"/>
</dbReference>
<protein>
    <recommendedName>
        <fullName evidence="9">NF-kappa-B inhibitor-like protein 1</fullName>
    </recommendedName>
</protein>
<accession>A0A1M2V4I3</accession>
<keyword evidence="8" id="KW-1185">Reference proteome</keyword>
<comment type="caution">
    <text evidence="7">The sequence shown here is derived from an EMBL/GenBank/DDBJ whole genome shotgun (WGS) entry which is preliminary data.</text>
</comment>
<dbReference type="GO" id="GO:0043124">
    <property type="term" value="P:negative regulation of canonical NF-kappaB signal transduction"/>
    <property type="evidence" value="ECO:0007669"/>
    <property type="project" value="InterPro"/>
</dbReference>
<evidence type="ECO:0000256" key="4">
    <source>
        <dbReference type="ARBA" id="ARBA00023043"/>
    </source>
</evidence>
<dbReference type="EMBL" id="MNAD01001666">
    <property type="protein sequence ID" value="OJT02498.1"/>
    <property type="molecule type" value="Genomic_DNA"/>
</dbReference>
<evidence type="ECO:0000256" key="3">
    <source>
        <dbReference type="ARBA" id="ARBA00022737"/>
    </source>
</evidence>
<keyword evidence="5" id="KW-0539">Nucleus</keyword>
<dbReference type="AlphaFoldDB" id="A0A1M2V4I3"/>
<dbReference type="PANTHER" id="PTHR15263:SF1">
    <property type="entry name" value="NF-KAPPA-B INHIBITOR-LIKE PROTEIN 1"/>
    <property type="match status" value="1"/>
</dbReference>
<evidence type="ECO:0000256" key="6">
    <source>
        <dbReference type="SAM" id="Coils"/>
    </source>
</evidence>
<keyword evidence="2" id="KW-0597">Phosphoprotein</keyword>
<name>A0A1M2V4I3_TRAPU</name>
<reference evidence="7 8" key="1">
    <citation type="submission" date="2016-10" db="EMBL/GenBank/DDBJ databases">
        <title>Genome sequence of the basidiomycete white-rot fungus Trametes pubescens.</title>
        <authorList>
            <person name="Makela M.R."/>
            <person name="Granchi Z."/>
            <person name="Peng M."/>
            <person name="De Vries R.P."/>
            <person name="Grigoriev I."/>
            <person name="Riley R."/>
            <person name="Hilden K."/>
        </authorList>
    </citation>
    <scope>NUCLEOTIDE SEQUENCE [LARGE SCALE GENOMIC DNA]</scope>
    <source>
        <strain evidence="7 8">FBCC735</strain>
    </source>
</reference>
<dbReference type="PANTHER" id="PTHR15263">
    <property type="entry name" value="I-KAPPA-B-LIKE PROTEIN IKBL"/>
    <property type="match status" value="1"/>
</dbReference>
<evidence type="ECO:0000256" key="2">
    <source>
        <dbReference type="ARBA" id="ARBA00022553"/>
    </source>
</evidence>
<gene>
    <name evidence="7" type="ORF">TRAPUB_6970</name>
</gene>
<evidence type="ECO:0000256" key="5">
    <source>
        <dbReference type="ARBA" id="ARBA00023242"/>
    </source>
</evidence>
<keyword evidence="3" id="KW-0677">Repeat</keyword>
<dbReference type="STRING" id="154538.A0A1M2V4I3"/>
<evidence type="ECO:0000313" key="7">
    <source>
        <dbReference type="EMBL" id="OJT02498.1"/>
    </source>
</evidence>
<evidence type="ECO:0000256" key="1">
    <source>
        <dbReference type="ARBA" id="ARBA00004123"/>
    </source>
</evidence>
<keyword evidence="4" id="KW-0040">ANK repeat</keyword>
<dbReference type="GO" id="GO:0005634">
    <property type="term" value="C:nucleus"/>
    <property type="evidence" value="ECO:0007669"/>
    <property type="project" value="UniProtKB-SubCell"/>
</dbReference>
<comment type="subcellular location">
    <subcellularLocation>
        <location evidence="1">Nucleus</location>
    </subcellularLocation>
</comment>